<evidence type="ECO:0000256" key="5">
    <source>
        <dbReference type="ARBA" id="ARBA00022989"/>
    </source>
</evidence>
<name>A0A165GNT0_9BACL</name>
<gene>
    <name evidence="9" type="ORF">AV656_11060</name>
</gene>
<keyword evidence="5 7" id="KW-1133">Transmembrane helix</keyword>
<feature type="transmembrane region" description="Helical" evidence="7">
    <location>
        <begin position="7"/>
        <end position="28"/>
    </location>
</feature>
<keyword evidence="4 7" id="KW-0812">Transmembrane</keyword>
<dbReference type="InterPro" id="IPR000620">
    <property type="entry name" value="EamA_dom"/>
</dbReference>
<sequence length="293" mass="31971">MKRYIGDILLLITAIVWGSGFVMTAIALEHLTAYEVMAGRFLLGTLIITVLFYKKLRLISKSLLWKGAVLGTILFVAFALQTVGLEYTTPSKNAFLTAVNVVIVPVIAYLVYRRRIDRHELMASVIALTGIAFLSLQGSFTINIGDLLTLLCAVGFAFDIFYTNMFVKKEDALALTIVQFATAALLSTVAVLSQGGFPASPSNEAIWSVVYLAVFSTTIAYVCQNLAFRYTTPTKAAVILSLESFFGSVLAVLFINDVMTGRMVFGAALILVAVLVAEVKPAFRLKSRVRTDH</sequence>
<evidence type="ECO:0000256" key="7">
    <source>
        <dbReference type="SAM" id="Phobius"/>
    </source>
</evidence>
<dbReference type="Proteomes" id="UP000076490">
    <property type="component" value="Unassembled WGS sequence"/>
</dbReference>
<evidence type="ECO:0000256" key="6">
    <source>
        <dbReference type="ARBA" id="ARBA00023136"/>
    </source>
</evidence>
<feature type="transmembrane region" description="Helical" evidence="7">
    <location>
        <begin position="119"/>
        <end position="136"/>
    </location>
</feature>
<dbReference type="PANTHER" id="PTHR42920">
    <property type="entry name" value="OS03G0707200 PROTEIN-RELATED"/>
    <property type="match status" value="1"/>
</dbReference>
<feature type="transmembrane region" description="Helical" evidence="7">
    <location>
        <begin position="64"/>
        <end position="82"/>
    </location>
</feature>
<evidence type="ECO:0000313" key="10">
    <source>
        <dbReference type="Proteomes" id="UP000076490"/>
    </source>
</evidence>
<comment type="caution">
    <text evidence="9">The sequence shown here is derived from an EMBL/GenBank/DDBJ whole genome shotgun (WGS) entry which is preliminary data.</text>
</comment>
<evidence type="ECO:0000256" key="2">
    <source>
        <dbReference type="ARBA" id="ARBA00007362"/>
    </source>
</evidence>
<dbReference type="OrthoDB" id="9804865at2"/>
<feature type="transmembrane region" description="Helical" evidence="7">
    <location>
        <begin position="94"/>
        <end position="112"/>
    </location>
</feature>
<dbReference type="PANTHER" id="PTHR42920:SF5">
    <property type="entry name" value="EAMA DOMAIN-CONTAINING PROTEIN"/>
    <property type="match status" value="1"/>
</dbReference>
<evidence type="ECO:0000256" key="3">
    <source>
        <dbReference type="ARBA" id="ARBA00022475"/>
    </source>
</evidence>
<dbReference type="InterPro" id="IPR051258">
    <property type="entry name" value="Diverse_Substrate_Transporter"/>
</dbReference>
<keyword evidence="6 7" id="KW-0472">Membrane</keyword>
<feature type="transmembrane region" description="Helical" evidence="7">
    <location>
        <begin position="205"/>
        <end position="224"/>
    </location>
</feature>
<comment type="similarity">
    <text evidence="2">Belongs to the EamA transporter family.</text>
</comment>
<feature type="domain" description="EamA" evidence="8">
    <location>
        <begin position="144"/>
        <end position="276"/>
    </location>
</feature>
<reference evidence="9 10" key="1">
    <citation type="submission" date="2016-01" db="EMBL/GenBank/DDBJ databases">
        <title>Whole genome sequencing of Bhargavaea cecembensis T14.</title>
        <authorList>
            <person name="Hong K.W."/>
        </authorList>
    </citation>
    <scope>NUCLEOTIDE SEQUENCE [LARGE SCALE GENOMIC DNA]</scope>
    <source>
        <strain evidence="9 10">T14</strain>
    </source>
</reference>
<evidence type="ECO:0000259" key="8">
    <source>
        <dbReference type="Pfam" id="PF00892"/>
    </source>
</evidence>
<comment type="subcellular location">
    <subcellularLocation>
        <location evidence="1">Cell membrane</location>
        <topology evidence="1">Multi-pass membrane protein</topology>
    </subcellularLocation>
</comment>
<feature type="transmembrane region" description="Helical" evidence="7">
    <location>
        <begin position="261"/>
        <end position="279"/>
    </location>
</feature>
<accession>A0A165GNT0</accession>
<proteinExistence type="inferred from homology"/>
<organism evidence="9 10">
    <name type="scientific">Bhargavaea cecembensis</name>
    <dbReference type="NCBI Taxonomy" id="394098"/>
    <lineage>
        <taxon>Bacteria</taxon>
        <taxon>Bacillati</taxon>
        <taxon>Bacillota</taxon>
        <taxon>Bacilli</taxon>
        <taxon>Bacillales</taxon>
        <taxon>Caryophanaceae</taxon>
        <taxon>Bhargavaea</taxon>
    </lineage>
</organism>
<evidence type="ECO:0000256" key="1">
    <source>
        <dbReference type="ARBA" id="ARBA00004651"/>
    </source>
</evidence>
<feature type="transmembrane region" description="Helical" evidence="7">
    <location>
        <begin position="173"/>
        <end position="193"/>
    </location>
</feature>
<keyword evidence="3" id="KW-1003">Cell membrane</keyword>
<dbReference type="AlphaFoldDB" id="A0A165GNT0"/>
<feature type="transmembrane region" description="Helical" evidence="7">
    <location>
        <begin position="236"/>
        <end position="255"/>
    </location>
</feature>
<dbReference type="RefSeq" id="WP_063182055.1">
    <property type="nucleotide sequence ID" value="NZ_LQNT01000011.1"/>
</dbReference>
<protein>
    <recommendedName>
        <fullName evidence="8">EamA domain-containing protein</fullName>
    </recommendedName>
</protein>
<feature type="domain" description="EamA" evidence="8">
    <location>
        <begin position="5"/>
        <end position="135"/>
    </location>
</feature>
<feature type="transmembrane region" description="Helical" evidence="7">
    <location>
        <begin position="34"/>
        <end position="52"/>
    </location>
</feature>
<evidence type="ECO:0000256" key="4">
    <source>
        <dbReference type="ARBA" id="ARBA00022692"/>
    </source>
</evidence>
<feature type="transmembrane region" description="Helical" evidence="7">
    <location>
        <begin position="142"/>
        <end position="161"/>
    </location>
</feature>
<dbReference type="EMBL" id="LQNT01000011">
    <property type="protein sequence ID" value="KZE37114.1"/>
    <property type="molecule type" value="Genomic_DNA"/>
</dbReference>
<dbReference type="GO" id="GO:0005886">
    <property type="term" value="C:plasma membrane"/>
    <property type="evidence" value="ECO:0007669"/>
    <property type="project" value="UniProtKB-SubCell"/>
</dbReference>
<dbReference type="Pfam" id="PF00892">
    <property type="entry name" value="EamA"/>
    <property type="match status" value="2"/>
</dbReference>
<dbReference type="InterPro" id="IPR037185">
    <property type="entry name" value="EmrE-like"/>
</dbReference>
<evidence type="ECO:0000313" key="9">
    <source>
        <dbReference type="EMBL" id="KZE37114.1"/>
    </source>
</evidence>
<dbReference type="SUPFAM" id="SSF103481">
    <property type="entry name" value="Multidrug resistance efflux transporter EmrE"/>
    <property type="match status" value="2"/>
</dbReference>